<dbReference type="InterPro" id="IPR011992">
    <property type="entry name" value="EF-hand-dom_pair"/>
</dbReference>
<dbReference type="SUPFAM" id="SSF47473">
    <property type="entry name" value="EF-hand"/>
    <property type="match status" value="1"/>
</dbReference>
<evidence type="ECO:0000313" key="3">
    <source>
        <dbReference type="EMBL" id="CAF3764098.1"/>
    </source>
</evidence>
<evidence type="ECO:0000256" key="1">
    <source>
        <dbReference type="ARBA" id="ARBA00022737"/>
    </source>
</evidence>
<dbReference type="Proteomes" id="UP000663860">
    <property type="component" value="Unassembled WGS sequence"/>
</dbReference>
<reference evidence="2" key="1">
    <citation type="submission" date="2021-02" db="EMBL/GenBank/DDBJ databases">
        <authorList>
            <person name="Nowell W R."/>
        </authorList>
    </citation>
    <scope>NUCLEOTIDE SEQUENCE</scope>
</reference>
<organism evidence="2 4">
    <name type="scientific">Adineta steineri</name>
    <dbReference type="NCBI Taxonomy" id="433720"/>
    <lineage>
        <taxon>Eukaryota</taxon>
        <taxon>Metazoa</taxon>
        <taxon>Spiralia</taxon>
        <taxon>Gnathifera</taxon>
        <taxon>Rotifera</taxon>
        <taxon>Eurotatoria</taxon>
        <taxon>Bdelloidea</taxon>
        <taxon>Adinetida</taxon>
        <taxon>Adinetidae</taxon>
        <taxon>Adineta</taxon>
    </lineage>
</organism>
<dbReference type="Proteomes" id="UP000663868">
    <property type="component" value="Unassembled WGS sequence"/>
</dbReference>
<dbReference type="InterPro" id="IPR045198">
    <property type="entry name" value="CNBL1-10"/>
</dbReference>
<sequence length="207" mass="25150">MKNLFRSRLPLPLTVAQITRLSIQSRLALEEIEEWYDRFIVCYPYGYISFKEFQIYLKQLNIYNGHEQYQISKMIIKQMFYILNKNQSKKLNFEEFFQFNLLINQESEENKLKFIFKLYDRQTKIYYNQKEIQNILIHMFSLLNISRGSHEIIQIIDTILIHLHLNNQNIKICWNTFCKTVLNKPFLFKLLLSSNNDNFDEILVTRL</sequence>
<dbReference type="Gene3D" id="1.10.238.10">
    <property type="entry name" value="EF-hand"/>
    <property type="match status" value="1"/>
</dbReference>
<dbReference type="GO" id="GO:0019900">
    <property type="term" value="F:kinase binding"/>
    <property type="evidence" value="ECO:0007669"/>
    <property type="project" value="InterPro"/>
</dbReference>
<dbReference type="AlphaFoldDB" id="A0A813MWM2"/>
<comment type="caution">
    <text evidence="2">The sequence shown here is derived from an EMBL/GenBank/DDBJ whole genome shotgun (WGS) entry which is preliminary data.</text>
</comment>
<proteinExistence type="predicted"/>
<evidence type="ECO:0000313" key="4">
    <source>
        <dbReference type="Proteomes" id="UP000663860"/>
    </source>
</evidence>
<keyword evidence="1" id="KW-0677">Repeat</keyword>
<dbReference type="EMBL" id="CAJNOE010000013">
    <property type="protein sequence ID" value="CAF0729103.1"/>
    <property type="molecule type" value="Genomic_DNA"/>
</dbReference>
<dbReference type="GO" id="GO:0005509">
    <property type="term" value="F:calcium ion binding"/>
    <property type="evidence" value="ECO:0007669"/>
    <property type="project" value="InterPro"/>
</dbReference>
<evidence type="ECO:0008006" key="5">
    <source>
        <dbReference type="Google" id="ProtNLM"/>
    </source>
</evidence>
<dbReference type="PANTHER" id="PTHR23056:SF110">
    <property type="entry name" value="CALMODULIN"/>
    <property type="match status" value="1"/>
</dbReference>
<protein>
    <recommendedName>
        <fullName evidence="5">EF-hand domain-containing protein</fullName>
    </recommendedName>
</protein>
<dbReference type="PANTHER" id="PTHR23056">
    <property type="entry name" value="CALCINEURIN B"/>
    <property type="match status" value="1"/>
</dbReference>
<evidence type="ECO:0000313" key="2">
    <source>
        <dbReference type="EMBL" id="CAF0729103.1"/>
    </source>
</evidence>
<dbReference type="GO" id="GO:0019722">
    <property type="term" value="P:calcium-mediated signaling"/>
    <property type="evidence" value="ECO:0007669"/>
    <property type="project" value="InterPro"/>
</dbReference>
<name>A0A813MWM2_9BILA</name>
<gene>
    <name evidence="2" type="ORF">IZO911_LOCUS2712</name>
    <name evidence="3" type="ORF">KXQ929_LOCUS14975</name>
</gene>
<accession>A0A813MWM2</accession>
<dbReference type="EMBL" id="CAJOBB010000849">
    <property type="protein sequence ID" value="CAF3764098.1"/>
    <property type="molecule type" value="Genomic_DNA"/>
</dbReference>